<protein>
    <submittedName>
        <fullName evidence="2">DUF2812 domain-containing protein</fullName>
    </submittedName>
</protein>
<sequence>MMVTKFKAFFNPIEGRQEYLNTLADQAYRLLSSGGLLQRFQRSDTQPLHYTVQYIGHMVPKERKDYCEFLEGLGYQTFFAPLNMGKFTLGNVRWRPYNNGRAALATSLGMINHEILIIESKEAKELPAFSEKEGKRADLKGRLRPATYLMIVSLIMLGIALLVYLDFSQDWWAWTARSVRPLEGVFWVWLIVGAVLLIYSGWTIARIRSLIQDLS</sequence>
<organism evidence="2 3">
    <name type="scientific">Aerococcus urinae</name>
    <dbReference type="NCBI Taxonomy" id="1376"/>
    <lineage>
        <taxon>Bacteria</taxon>
        <taxon>Bacillati</taxon>
        <taxon>Bacillota</taxon>
        <taxon>Bacilli</taxon>
        <taxon>Lactobacillales</taxon>
        <taxon>Aerococcaceae</taxon>
        <taxon>Aerococcus</taxon>
    </lineage>
</organism>
<keyword evidence="3" id="KW-1185">Reference proteome</keyword>
<reference evidence="2" key="1">
    <citation type="submission" date="2022-09" db="EMBL/GenBank/DDBJ databases">
        <title>Aerococcus urinae taxonomy study.</title>
        <authorList>
            <person name="Christensen J."/>
            <person name="Senneby E."/>
        </authorList>
    </citation>
    <scope>NUCLEOTIDE SEQUENCE</scope>
    <source>
        <strain evidence="2">NLD-066-U95</strain>
    </source>
</reference>
<dbReference type="RefSeq" id="WP_230080692.1">
    <property type="nucleotide sequence ID" value="NZ_CAJHLF010000001.1"/>
</dbReference>
<dbReference type="GeneID" id="35766781"/>
<name>A0ABT4C4T7_9LACT</name>
<evidence type="ECO:0000256" key="1">
    <source>
        <dbReference type="SAM" id="Phobius"/>
    </source>
</evidence>
<gene>
    <name evidence="2" type="ORF">ODY43_05365</name>
</gene>
<keyword evidence="1" id="KW-0812">Transmembrane</keyword>
<dbReference type="EMBL" id="JAOTML010000005">
    <property type="protein sequence ID" value="MCY3053417.1"/>
    <property type="molecule type" value="Genomic_DNA"/>
</dbReference>
<keyword evidence="1" id="KW-1133">Transmembrane helix</keyword>
<evidence type="ECO:0000313" key="2">
    <source>
        <dbReference type="EMBL" id="MCY3053417.1"/>
    </source>
</evidence>
<feature type="transmembrane region" description="Helical" evidence="1">
    <location>
        <begin position="146"/>
        <end position="165"/>
    </location>
</feature>
<keyword evidence="1" id="KW-0472">Membrane</keyword>
<feature type="transmembrane region" description="Helical" evidence="1">
    <location>
        <begin position="185"/>
        <end position="205"/>
    </location>
</feature>
<evidence type="ECO:0000313" key="3">
    <source>
        <dbReference type="Proteomes" id="UP001069145"/>
    </source>
</evidence>
<comment type="caution">
    <text evidence="2">The sequence shown here is derived from an EMBL/GenBank/DDBJ whole genome shotgun (WGS) entry which is preliminary data.</text>
</comment>
<accession>A0ABT4C4T7</accession>
<dbReference type="Proteomes" id="UP001069145">
    <property type="component" value="Unassembled WGS sequence"/>
</dbReference>
<proteinExistence type="predicted"/>